<dbReference type="AlphaFoldDB" id="X0V6L1"/>
<accession>X0V6L1</accession>
<comment type="caution">
    <text evidence="1">The sequence shown here is derived from an EMBL/GenBank/DDBJ whole genome shotgun (WGS) entry which is preliminary data.</text>
</comment>
<dbReference type="EMBL" id="BARS01021119">
    <property type="protein sequence ID" value="GAG13755.1"/>
    <property type="molecule type" value="Genomic_DNA"/>
</dbReference>
<organism evidence="1">
    <name type="scientific">marine sediment metagenome</name>
    <dbReference type="NCBI Taxonomy" id="412755"/>
    <lineage>
        <taxon>unclassified sequences</taxon>
        <taxon>metagenomes</taxon>
        <taxon>ecological metagenomes</taxon>
    </lineage>
</organism>
<feature type="non-terminal residue" evidence="1">
    <location>
        <position position="1"/>
    </location>
</feature>
<proteinExistence type="predicted"/>
<gene>
    <name evidence="1" type="ORF">S01H1_33971</name>
</gene>
<name>X0V6L1_9ZZZZ</name>
<sequence>VKIRQEYNHEQQVQYCHRLHKIIADEQPYTFLFVSKWTAILDKRIVIREVDDTANIAYRKITPTKTGSYSFHFNKWIKLAKMPELKP</sequence>
<reference evidence="1" key="1">
    <citation type="journal article" date="2014" name="Front. Microbiol.">
        <title>High frequency of phylogenetically diverse reductive dehalogenase-homologous genes in deep subseafloor sedimentary metagenomes.</title>
        <authorList>
            <person name="Kawai M."/>
            <person name="Futagami T."/>
            <person name="Toyoda A."/>
            <person name="Takaki Y."/>
            <person name="Nishi S."/>
            <person name="Hori S."/>
            <person name="Arai W."/>
            <person name="Tsubouchi T."/>
            <person name="Morono Y."/>
            <person name="Uchiyama I."/>
            <person name="Ito T."/>
            <person name="Fujiyama A."/>
            <person name="Inagaki F."/>
            <person name="Takami H."/>
        </authorList>
    </citation>
    <scope>NUCLEOTIDE SEQUENCE</scope>
    <source>
        <strain evidence="1">Expedition CK06-06</strain>
    </source>
</reference>
<evidence type="ECO:0000313" key="1">
    <source>
        <dbReference type="EMBL" id="GAG13755.1"/>
    </source>
</evidence>
<protein>
    <submittedName>
        <fullName evidence="1">Uncharacterized protein</fullName>
    </submittedName>
</protein>